<keyword evidence="3" id="KW-1185">Reference proteome</keyword>
<organism evidence="2 3">
    <name type="scientific">Populus alba x Populus x berolinensis</name>
    <dbReference type="NCBI Taxonomy" id="444605"/>
    <lineage>
        <taxon>Eukaryota</taxon>
        <taxon>Viridiplantae</taxon>
        <taxon>Streptophyta</taxon>
        <taxon>Embryophyta</taxon>
        <taxon>Tracheophyta</taxon>
        <taxon>Spermatophyta</taxon>
        <taxon>Magnoliopsida</taxon>
        <taxon>eudicotyledons</taxon>
        <taxon>Gunneridae</taxon>
        <taxon>Pentapetalae</taxon>
        <taxon>rosids</taxon>
        <taxon>fabids</taxon>
        <taxon>Malpighiales</taxon>
        <taxon>Salicaceae</taxon>
        <taxon>Saliceae</taxon>
        <taxon>Populus</taxon>
    </lineage>
</organism>
<keyword evidence="1" id="KW-0472">Membrane</keyword>
<keyword evidence="1" id="KW-1133">Transmembrane helix</keyword>
<comment type="caution">
    <text evidence="2">The sequence shown here is derived from an EMBL/GenBank/DDBJ whole genome shotgun (WGS) entry which is preliminary data.</text>
</comment>
<dbReference type="AlphaFoldDB" id="A0AAD6RR26"/>
<evidence type="ECO:0000313" key="3">
    <source>
        <dbReference type="Proteomes" id="UP001164929"/>
    </source>
</evidence>
<gene>
    <name evidence="2" type="ORF">NC653_003263</name>
</gene>
<evidence type="ECO:0000313" key="2">
    <source>
        <dbReference type="EMBL" id="KAJ7013543.1"/>
    </source>
</evidence>
<sequence>MQIPRWRNVLILKNSLVPALSQSITTKTHFASIHSTPITCDKRKSKRDGVSVNFFSFLLLCFYVIKV</sequence>
<keyword evidence="1" id="KW-0812">Transmembrane</keyword>
<reference evidence="2 3" key="1">
    <citation type="journal article" date="2023" name="Mol. Ecol. Resour.">
        <title>Chromosome-level genome assembly of a triploid poplar Populus alba 'Berolinensis'.</title>
        <authorList>
            <person name="Chen S."/>
            <person name="Yu Y."/>
            <person name="Wang X."/>
            <person name="Wang S."/>
            <person name="Zhang T."/>
            <person name="Zhou Y."/>
            <person name="He R."/>
            <person name="Meng N."/>
            <person name="Wang Y."/>
            <person name="Liu W."/>
            <person name="Liu Z."/>
            <person name="Liu J."/>
            <person name="Guo Q."/>
            <person name="Huang H."/>
            <person name="Sederoff R.R."/>
            <person name="Wang G."/>
            <person name="Qu G."/>
            <person name="Chen S."/>
        </authorList>
    </citation>
    <scope>NUCLEOTIDE SEQUENCE [LARGE SCALE GENOMIC DNA]</scope>
    <source>
        <strain evidence="2">SC-2020</strain>
    </source>
</reference>
<proteinExistence type="predicted"/>
<dbReference type="EMBL" id="JAQIZT010000001">
    <property type="protein sequence ID" value="KAJ7013543.1"/>
    <property type="molecule type" value="Genomic_DNA"/>
</dbReference>
<protein>
    <submittedName>
        <fullName evidence="2">Uncharacterized protein</fullName>
    </submittedName>
</protein>
<accession>A0AAD6RR26</accession>
<feature type="transmembrane region" description="Helical" evidence="1">
    <location>
        <begin position="49"/>
        <end position="65"/>
    </location>
</feature>
<dbReference type="Proteomes" id="UP001164929">
    <property type="component" value="Chromosome 1"/>
</dbReference>
<name>A0AAD6RR26_9ROSI</name>
<evidence type="ECO:0000256" key="1">
    <source>
        <dbReference type="SAM" id="Phobius"/>
    </source>
</evidence>